<reference evidence="10" key="1">
    <citation type="submission" date="2020-07" db="EMBL/GenBank/DDBJ databases">
        <title>Genomic analysis of a strain of Sedimentibacter Hydroxybenzoicus DSM7310.</title>
        <authorList>
            <person name="Ma S."/>
        </authorList>
    </citation>
    <scope>NUCLEOTIDE SEQUENCE</scope>
    <source>
        <strain evidence="10">DSM 7310</strain>
    </source>
</reference>
<evidence type="ECO:0000256" key="5">
    <source>
        <dbReference type="ARBA" id="ARBA00023136"/>
    </source>
</evidence>
<evidence type="ECO:0000256" key="3">
    <source>
        <dbReference type="ARBA" id="ARBA00022692"/>
    </source>
</evidence>
<dbReference type="InterPro" id="IPR025857">
    <property type="entry name" value="MacB_PCD"/>
</dbReference>
<dbReference type="PANTHER" id="PTHR30572:SF4">
    <property type="entry name" value="ABC TRANSPORTER PERMEASE YTRF"/>
    <property type="match status" value="1"/>
</dbReference>
<dbReference type="EMBL" id="JACBNQ010000016">
    <property type="protein sequence ID" value="NYB75010.1"/>
    <property type="molecule type" value="Genomic_DNA"/>
</dbReference>
<feature type="transmembrane region" description="Helical" evidence="7">
    <location>
        <begin position="348"/>
        <end position="370"/>
    </location>
</feature>
<dbReference type="InterPro" id="IPR003838">
    <property type="entry name" value="ABC3_permease_C"/>
</dbReference>
<sequence>MNIKSVTKMAFQSIFSNKMRTFLTMLGIIIGVFAVVVLISIGQGATSGVTESISSMGSNIISVNIFGRRASFDYRDVREFEKLEGVKSVTPVYSSNAMVKYDLETVNVGITGGNENYMDINNYEIGSGRAINPVDVDYRNKVAVIGVTTAEDLFGRDNPIDKDISINGEKYTVVGVLQSKGSSIMGDSNAIVIVPITSLMRQDNTKTINSITIQANSSEESTSAKTNIENYLLDYFGDDESYMVFSQDEMLETIGEVTGMMTAMLGGIAGISLLVGGIGIMNIMLVTVTERTREIGIRKAIGAGRANILIQFLIESSVMSGVGGVIGASLGVAASYAVSNMMGITYSINIPVILGAFIFSLAVGVFFGLYPANKASKLKPVDALRYE</sequence>
<keyword evidence="11" id="KW-1185">Reference proteome</keyword>
<dbReference type="PANTHER" id="PTHR30572">
    <property type="entry name" value="MEMBRANE COMPONENT OF TRANSPORTER-RELATED"/>
    <property type="match status" value="1"/>
</dbReference>
<dbReference type="Pfam" id="PF12704">
    <property type="entry name" value="MacB_PCD"/>
    <property type="match status" value="1"/>
</dbReference>
<comment type="caution">
    <text evidence="10">The sequence shown here is derived from an EMBL/GenBank/DDBJ whole genome shotgun (WGS) entry which is preliminary data.</text>
</comment>
<keyword evidence="2" id="KW-1003">Cell membrane</keyword>
<dbReference type="GO" id="GO:0005886">
    <property type="term" value="C:plasma membrane"/>
    <property type="evidence" value="ECO:0007669"/>
    <property type="project" value="UniProtKB-SubCell"/>
</dbReference>
<evidence type="ECO:0000256" key="7">
    <source>
        <dbReference type="SAM" id="Phobius"/>
    </source>
</evidence>
<name>A0A974GXF7_SEDHY</name>
<accession>A0A974GXF7</accession>
<evidence type="ECO:0000313" key="11">
    <source>
        <dbReference type="Proteomes" id="UP000611629"/>
    </source>
</evidence>
<feature type="transmembrane region" description="Helical" evidence="7">
    <location>
        <begin position="263"/>
        <end position="288"/>
    </location>
</feature>
<feature type="domain" description="MacB-like periplasmic core" evidence="9">
    <location>
        <begin position="21"/>
        <end position="230"/>
    </location>
</feature>
<dbReference type="Pfam" id="PF02687">
    <property type="entry name" value="FtsX"/>
    <property type="match status" value="1"/>
</dbReference>
<evidence type="ECO:0000256" key="4">
    <source>
        <dbReference type="ARBA" id="ARBA00022989"/>
    </source>
</evidence>
<evidence type="ECO:0000256" key="6">
    <source>
        <dbReference type="ARBA" id="ARBA00038076"/>
    </source>
</evidence>
<evidence type="ECO:0000313" key="10">
    <source>
        <dbReference type="EMBL" id="NYB75010.1"/>
    </source>
</evidence>
<keyword evidence="5 7" id="KW-0472">Membrane</keyword>
<feature type="transmembrane region" description="Helical" evidence="7">
    <location>
        <begin position="21"/>
        <end position="42"/>
    </location>
</feature>
<dbReference type="RefSeq" id="WP_179238717.1">
    <property type="nucleotide sequence ID" value="NZ_JACBNQ010000016.1"/>
</dbReference>
<evidence type="ECO:0000259" key="8">
    <source>
        <dbReference type="Pfam" id="PF02687"/>
    </source>
</evidence>
<comment type="subcellular location">
    <subcellularLocation>
        <location evidence="1">Cell membrane</location>
        <topology evidence="1">Multi-pass membrane protein</topology>
    </subcellularLocation>
</comment>
<keyword evidence="4 7" id="KW-1133">Transmembrane helix</keyword>
<dbReference type="InterPro" id="IPR050250">
    <property type="entry name" value="Macrolide_Exporter_MacB"/>
</dbReference>
<keyword evidence="3 7" id="KW-0812">Transmembrane</keyword>
<dbReference type="GO" id="GO:0022857">
    <property type="term" value="F:transmembrane transporter activity"/>
    <property type="evidence" value="ECO:0007669"/>
    <property type="project" value="TreeGrafter"/>
</dbReference>
<feature type="domain" description="ABC3 transporter permease C-terminal" evidence="8">
    <location>
        <begin position="268"/>
        <end position="380"/>
    </location>
</feature>
<feature type="transmembrane region" description="Helical" evidence="7">
    <location>
        <begin position="309"/>
        <end position="336"/>
    </location>
</feature>
<organism evidence="10 11">
    <name type="scientific">Sedimentibacter hydroxybenzoicus DSM 7310</name>
    <dbReference type="NCBI Taxonomy" id="1123245"/>
    <lineage>
        <taxon>Bacteria</taxon>
        <taxon>Bacillati</taxon>
        <taxon>Bacillota</taxon>
        <taxon>Tissierellia</taxon>
        <taxon>Sedimentibacter</taxon>
    </lineage>
</organism>
<protein>
    <submittedName>
        <fullName evidence="10">ABC transporter permease</fullName>
    </submittedName>
</protein>
<evidence type="ECO:0000259" key="9">
    <source>
        <dbReference type="Pfam" id="PF12704"/>
    </source>
</evidence>
<dbReference type="Proteomes" id="UP000611629">
    <property type="component" value="Unassembled WGS sequence"/>
</dbReference>
<gene>
    <name evidence="10" type="ORF">HZF24_12755</name>
</gene>
<dbReference type="AlphaFoldDB" id="A0A974GXF7"/>
<evidence type="ECO:0000256" key="1">
    <source>
        <dbReference type="ARBA" id="ARBA00004651"/>
    </source>
</evidence>
<comment type="similarity">
    <text evidence="6">Belongs to the ABC-4 integral membrane protein family.</text>
</comment>
<evidence type="ECO:0000256" key="2">
    <source>
        <dbReference type="ARBA" id="ARBA00022475"/>
    </source>
</evidence>
<proteinExistence type="inferred from homology"/>